<feature type="compositionally biased region" description="Acidic residues" evidence="13">
    <location>
        <begin position="166"/>
        <end position="176"/>
    </location>
</feature>
<feature type="coiled-coil region" evidence="12">
    <location>
        <begin position="584"/>
        <end position="696"/>
    </location>
</feature>
<dbReference type="GeneID" id="17045082"/>
<evidence type="ECO:0000313" key="16">
    <source>
        <dbReference type="EMBL" id="EIE27067.1"/>
    </source>
</evidence>
<dbReference type="Gene3D" id="3.40.50.300">
    <property type="entry name" value="P-loop containing nucleotide triphosphate hydrolases"/>
    <property type="match status" value="2"/>
</dbReference>
<evidence type="ECO:0000256" key="11">
    <source>
        <dbReference type="ARBA" id="ARBA00023242"/>
    </source>
</evidence>
<dbReference type="STRING" id="574566.I0Z8U8"/>
<sequence>MTTMLCLLWRAQLQWVLQALQTTFHGSNYDDGDEEDIFWEDVFGEGAKVKDVKLSDAAKANQKELQKGQALKERPPLQNRNNRTMTPTGTGKRPACQLAGRTAKRRAPLDDTAQKDNRGIAEEAAEDTPMMQHPRRCRSRSRRASPADTPEPEEAEPKADIPLPMETDDNDEEEEQLPTNRERKASPAAAAADAEDEEAADESPEPAARAGRKRSRSRQPAEPAGATQLVASQALTQRGSAYATQRTLTQIPRMRFPEMEPGNGVGIAGQIKSIHAEHFMSHQNFEIELGPHLNFITGENGSGKSATLQCLQVCLGARARDTGRSSAAKDLINDQASTAVAKTVLWNTGSDAYQPELYGPTITITRKLTRSGGSYYYLAAHGRSNRQVKRAEVEAIVMDHFNIDASNPIICLTQDNARSFAGNASDEEKYNLYMAATGFDAVLRGLAASEAQVGAWKERLRTVQEQLKEKFERITEIKGTMQEMEEVDSWQAEMDHLNKCIAWVGVLDMRGEAARCRVQVEEDLPRQIVEAEAAAHEKGAELEIANADFDAKKVEEQQLTAEMQQFHAEQKQLVAAAKSTDKAHRQAAQAAERAQTALENKAAELDNARHTEEDLQQQHMQATQDEAAVQAREIHEREQAADAAAAAASCASQALREAEALKMQSERELRERQGEARDIEGRVRDIQKELSNLNSSRGDPIAKFGGNDMVRLVQAVDAAARQGKFSKRPIGPIGQHLSLSDERWASAVEAAIGGGFDSFLVHSQRDLSELIDIAKRLRMRRPVITVLNFDLPAHDLSRRPQLPPDVLTIRHVLRLPEDPELARVLHNHLLDSDSIERRVLVPDADAGLHMMRTTDWFRKISGRGALSNDVWAEDCWRGFVRGDTETAMPFRGTRRGARLSKDVQGQVVELEREMASAKEAHKAAQQAVAQARREEAEAKQNVERLRKERGAADRQRARTQSQLEDMRASVQEAAAADEPDPDNAEEIERLQEEVHELQRALDEKRAKAAETAEAAEGARTAKEAQAEANKAGLAQVEAAGEAFQAAIQNKQAASDAMEEARARLHELQAKQEESLKDLQEIMQLLEGLTGDAAQECTEEEAAEARAQLKELWLGTKRASSDARAEALLTKSEMQDRWDQLKRDITKRERDMGTNMDALKMELARLSGWHTAKDAEYKQSAAAWHRFRDAYNKRRRKHEEVKDHVGKELNTQFNKYLKARKWRGGIKIRDERGTLTIFAQQDSSAGRAKTDLKTLSGGERSFVTVCYLLALCKKLQGSFHALDEFDVFMDNVNRGRSLVMIMEFAVSHKETQLILLTPLNMGAINDAAKGTKRMLPGGDWPNADFMRIRQMVQAQRAGMRAQAADP</sequence>
<name>I0Z8U8_COCSC</name>
<dbReference type="GO" id="GO:0051276">
    <property type="term" value="P:chromosome organization"/>
    <property type="evidence" value="ECO:0007669"/>
    <property type="project" value="InterPro"/>
</dbReference>
<evidence type="ECO:0000256" key="8">
    <source>
        <dbReference type="ARBA" id="ARBA00023054"/>
    </source>
</evidence>
<feature type="chain" id="PRO_5003637564" evidence="14">
    <location>
        <begin position="20"/>
        <end position="1365"/>
    </location>
</feature>
<dbReference type="GO" id="GO:0035861">
    <property type="term" value="C:site of double-strand break"/>
    <property type="evidence" value="ECO:0007669"/>
    <property type="project" value="TreeGrafter"/>
</dbReference>
<evidence type="ECO:0000256" key="3">
    <source>
        <dbReference type="ARBA" id="ARBA00006793"/>
    </source>
</evidence>
<feature type="compositionally biased region" description="Basic and acidic residues" evidence="13">
    <location>
        <begin position="60"/>
        <end position="75"/>
    </location>
</feature>
<dbReference type="GO" id="GO:0000724">
    <property type="term" value="P:double-strand break repair via homologous recombination"/>
    <property type="evidence" value="ECO:0007669"/>
    <property type="project" value="TreeGrafter"/>
</dbReference>
<comment type="subcellular location">
    <subcellularLocation>
        <location evidence="2">Chromosome</location>
    </subcellularLocation>
    <subcellularLocation>
        <location evidence="1">Nucleus</location>
    </subcellularLocation>
</comment>
<protein>
    <submittedName>
        <fullName evidence="16">P-loop containing nucleoside triphosphate hydrolase protein</fullName>
    </submittedName>
</protein>
<dbReference type="PANTHER" id="PTHR19306">
    <property type="entry name" value="STRUCTURAL MAINTENANCE OF CHROMOSOMES 5,6 SMC5, SMC6"/>
    <property type="match status" value="1"/>
</dbReference>
<keyword evidence="16" id="KW-0378">Hydrolase</keyword>
<feature type="region of interest" description="Disordered" evidence="13">
    <location>
        <begin position="915"/>
        <end position="982"/>
    </location>
</feature>
<feature type="region of interest" description="Disordered" evidence="13">
    <location>
        <begin position="1001"/>
        <end position="1023"/>
    </location>
</feature>
<evidence type="ECO:0000256" key="9">
    <source>
        <dbReference type="ARBA" id="ARBA00023172"/>
    </source>
</evidence>
<feature type="compositionally biased region" description="Basic and acidic residues" evidence="13">
    <location>
        <begin position="1001"/>
        <end position="1010"/>
    </location>
</feature>
<keyword evidence="8 12" id="KW-0175">Coiled coil</keyword>
<dbReference type="OrthoDB" id="10072614at2759"/>
<gene>
    <name evidence="16" type="ORF">COCSUDRAFT_38836</name>
</gene>
<evidence type="ECO:0000256" key="1">
    <source>
        <dbReference type="ARBA" id="ARBA00004123"/>
    </source>
</evidence>
<evidence type="ECO:0000256" key="2">
    <source>
        <dbReference type="ARBA" id="ARBA00004286"/>
    </source>
</evidence>
<dbReference type="KEGG" id="csl:COCSUDRAFT_38836"/>
<dbReference type="eggNOG" id="KOG0250">
    <property type="taxonomic scope" value="Eukaryota"/>
</dbReference>
<dbReference type="InterPro" id="IPR036277">
    <property type="entry name" value="SMC_hinge_sf"/>
</dbReference>
<dbReference type="SUPFAM" id="SSF75553">
    <property type="entry name" value="Smc hinge domain"/>
    <property type="match status" value="1"/>
</dbReference>
<dbReference type="GO" id="GO:0016787">
    <property type="term" value="F:hydrolase activity"/>
    <property type="evidence" value="ECO:0007669"/>
    <property type="project" value="UniProtKB-KW"/>
</dbReference>
<dbReference type="Proteomes" id="UP000007264">
    <property type="component" value="Unassembled WGS sequence"/>
</dbReference>
<keyword evidence="17" id="KW-1185">Reference proteome</keyword>
<keyword evidence="6" id="KW-0227">DNA damage</keyword>
<evidence type="ECO:0000313" key="17">
    <source>
        <dbReference type="Proteomes" id="UP000007264"/>
    </source>
</evidence>
<comment type="caution">
    <text evidence="16">The sequence shown here is derived from an EMBL/GenBank/DDBJ whole genome shotgun (WGS) entry which is preliminary data.</text>
</comment>
<keyword evidence="7" id="KW-0067">ATP-binding</keyword>
<dbReference type="InterPro" id="IPR003395">
    <property type="entry name" value="RecF/RecN/SMC_N"/>
</dbReference>
<dbReference type="GO" id="GO:0003684">
    <property type="term" value="F:damaged DNA binding"/>
    <property type="evidence" value="ECO:0007669"/>
    <property type="project" value="TreeGrafter"/>
</dbReference>
<comment type="similarity">
    <text evidence="3">Belongs to the SMC family. SMC6 subfamily.</text>
</comment>
<feature type="compositionally biased region" description="Basic and acidic residues" evidence="13">
    <location>
        <begin position="107"/>
        <end position="121"/>
    </location>
</feature>
<evidence type="ECO:0000256" key="7">
    <source>
        <dbReference type="ARBA" id="ARBA00022840"/>
    </source>
</evidence>
<evidence type="ECO:0000256" key="14">
    <source>
        <dbReference type="SAM" id="SignalP"/>
    </source>
</evidence>
<dbReference type="Pfam" id="PF02463">
    <property type="entry name" value="SMC_N"/>
    <property type="match status" value="1"/>
</dbReference>
<evidence type="ECO:0000256" key="13">
    <source>
        <dbReference type="SAM" id="MobiDB-lite"/>
    </source>
</evidence>
<keyword evidence="14" id="KW-0732">Signal</keyword>
<evidence type="ECO:0000259" key="15">
    <source>
        <dbReference type="Pfam" id="PF02463"/>
    </source>
</evidence>
<organism evidence="16 17">
    <name type="scientific">Coccomyxa subellipsoidea (strain C-169)</name>
    <name type="common">Green microalga</name>
    <dbReference type="NCBI Taxonomy" id="574566"/>
    <lineage>
        <taxon>Eukaryota</taxon>
        <taxon>Viridiplantae</taxon>
        <taxon>Chlorophyta</taxon>
        <taxon>core chlorophytes</taxon>
        <taxon>Trebouxiophyceae</taxon>
        <taxon>Trebouxiophyceae incertae sedis</taxon>
        <taxon>Coccomyxaceae</taxon>
        <taxon>Coccomyxa</taxon>
        <taxon>Coccomyxa subellipsoidea</taxon>
    </lineage>
</organism>
<dbReference type="EMBL" id="AGSI01000001">
    <property type="protein sequence ID" value="EIE27067.1"/>
    <property type="molecule type" value="Genomic_DNA"/>
</dbReference>
<dbReference type="SUPFAM" id="SSF52540">
    <property type="entry name" value="P-loop containing nucleoside triphosphate hydrolases"/>
    <property type="match status" value="1"/>
</dbReference>
<evidence type="ECO:0000256" key="4">
    <source>
        <dbReference type="ARBA" id="ARBA00022454"/>
    </source>
</evidence>
<keyword evidence="11" id="KW-0539">Nucleus</keyword>
<feature type="region of interest" description="Disordered" evidence="13">
    <location>
        <begin position="60"/>
        <end position="232"/>
    </location>
</feature>
<dbReference type="GO" id="GO:0003697">
    <property type="term" value="F:single-stranded DNA binding"/>
    <property type="evidence" value="ECO:0007669"/>
    <property type="project" value="TreeGrafter"/>
</dbReference>
<feature type="compositionally biased region" description="Polar residues" evidence="13">
    <location>
        <begin position="78"/>
        <end position="89"/>
    </location>
</feature>
<dbReference type="GO" id="GO:0005634">
    <property type="term" value="C:nucleus"/>
    <property type="evidence" value="ECO:0007669"/>
    <property type="project" value="UniProtKB-SubCell"/>
</dbReference>
<dbReference type="RefSeq" id="XP_005651611.1">
    <property type="nucleotide sequence ID" value="XM_005651554.1"/>
</dbReference>
<feature type="compositionally biased region" description="Acidic residues" evidence="13">
    <location>
        <begin position="193"/>
        <end position="204"/>
    </location>
</feature>
<dbReference type="PANTHER" id="PTHR19306:SF6">
    <property type="entry name" value="STRUCTURAL MAINTENANCE OF CHROMOSOMES PROTEIN 6"/>
    <property type="match status" value="1"/>
</dbReference>
<dbReference type="GO" id="GO:0005524">
    <property type="term" value="F:ATP binding"/>
    <property type="evidence" value="ECO:0007669"/>
    <property type="project" value="UniProtKB-KW"/>
</dbReference>
<evidence type="ECO:0000256" key="10">
    <source>
        <dbReference type="ARBA" id="ARBA00023204"/>
    </source>
</evidence>
<accession>I0Z8U8</accession>
<feature type="compositionally biased region" description="Basic and acidic residues" evidence="13">
    <location>
        <begin position="931"/>
        <end position="956"/>
    </location>
</feature>
<evidence type="ECO:0000256" key="5">
    <source>
        <dbReference type="ARBA" id="ARBA00022741"/>
    </source>
</evidence>
<reference evidence="16 17" key="1">
    <citation type="journal article" date="2012" name="Genome Biol.">
        <title>The genome of the polar eukaryotic microalga coccomyxa subellipsoidea reveals traits of cold adaptation.</title>
        <authorList>
            <person name="Blanc G."/>
            <person name="Agarkova I."/>
            <person name="Grimwood J."/>
            <person name="Kuo A."/>
            <person name="Brueggeman A."/>
            <person name="Dunigan D."/>
            <person name="Gurnon J."/>
            <person name="Ladunga I."/>
            <person name="Lindquist E."/>
            <person name="Lucas S."/>
            <person name="Pangilinan J."/>
            <person name="Proschold T."/>
            <person name="Salamov A."/>
            <person name="Schmutz J."/>
            <person name="Weeks D."/>
            <person name="Yamada T."/>
            <person name="Claverie J.M."/>
            <person name="Grigoriev I."/>
            <person name="Van Etten J."/>
            <person name="Lomsadze A."/>
            <person name="Borodovsky M."/>
        </authorList>
    </citation>
    <scope>NUCLEOTIDE SEQUENCE [LARGE SCALE GENOMIC DNA]</scope>
    <source>
        <strain evidence="16 17">C-169</strain>
    </source>
</reference>
<keyword evidence="10" id="KW-0234">DNA repair</keyword>
<dbReference type="InterPro" id="IPR027417">
    <property type="entry name" value="P-loop_NTPase"/>
</dbReference>
<feature type="signal peptide" evidence="14">
    <location>
        <begin position="1"/>
        <end position="19"/>
    </location>
</feature>
<evidence type="ECO:0000256" key="12">
    <source>
        <dbReference type="SAM" id="Coils"/>
    </source>
</evidence>
<keyword evidence="9" id="KW-0233">DNA recombination</keyword>
<evidence type="ECO:0000256" key="6">
    <source>
        <dbReference type="ARBA" id="ARBA00022763"/>
    </source>
</evidence>
<feature type="coiled-coil region" evidence="12">
    <location>
        <begin position="1043"/>
        <end position="1084"/>
    </location>
</feature>
<keyword evidence="4" id="KW-0158">Chromosome</keyword>
<keyword evidence="5" id="KW-0547">Nucleotide-binding</keyword>
<feature type="compositionally biased region" description="Basic residues" evidence="13">
    <location>
        <begin position="133"/>
        <end position="143"/>
    </location>
</feature>
<proteinExistence type="inferred from homology"/>
<feature type="domain" description="RecF/RecN/SMC N-terminal" evidence="15">
    <location>
        <begin position="271"/>
        <end position="1316"/>
    </location>
</feature>
<dbReference type="GO" id="GO:0030915">
    <property type="term" value="C:Smc5-Smc6 complex"/>
    <property type="evidence" value="ECO:0007669"/>
    <property type="project" value="TreeGrafter"/>
</dbReference>